<reference evidence="1" key="1">
    <citation type="submission" date="2023-11" db="EMBL/GenBank/DDBJ databases">
        <authorList>
            <person name="Poullet M."/>
        </authorList>
    </citation>
    <scope>NUCLEOTIDE SEQUENCE</scope>
    <source>
        <strain evidence="1">E1834</strain>
    </source>
</reference>
<name>A0ACB1A7Y6_MELEN</name>
<sequence length="71" mass="7798">MSHSSPNILLGFFCSLSPNNLLTVGELALNSCRSILASLNILIAFLHLSIASFSLLGHHFFSLLGHHYIYL</sequence>
<comment type="caution">
    <text evidence="1">The sequence shown here is derived from an EMBL/GenBank/DDBJ whole genome shotgun (WGS) entry which is preliminary data.</text>
</comment>
<dbReference type="Proteomes" id="UP001497535">
    <property type="component" value="Unassembled WGS sequence"/>
</dbReference>
<proteinExistence type="predicted"/>
<evidence type="ECO:0000313" key="2">
    <source>
        <dbReference type="Proteomes" id="UP001497535"/>
    </source>
</evidence>
<organism evidence="1 2">
    <name type="scientific">Meloidogyne enterolobii</name>
    <name type="common">Root-knot nematode worm</name>
    <name type="synonym">Meloidogyne mayaguensis</name>
    <dbReference type="NCBI Taxonomy" id="390850"/>
    <lineage>
        <taxon>Eukaryota</taxon>
        <taxon>Metazoa</taxon>
        <taxon>Ecdysozoa</taxon>
        <taxon>Nematoda</taxon>
        <taxon>Chromadorea</taxon>
        <taxon>Rhabditida</taxon>
        <taxon>Tylenchina</taxon>
        <taxon>Tylenchomorpha</taxon>
        <taxon>Tylenchoidea</taxon>
        <taxon>Meloidogynidae</taxon>
        <taxon>Meloidogyninae</taxon>
        <taxon>Meloidogyne</taxon>
    </lineage>
</organism>
<evidence type="ECO:0000313" key="1">
    <source>
        <dbReference type="EMBL" id="CAK5087161.1"/>
    </source>
</evidence>
<accession>A0ACB1A7Y6</accession>
<keyword evidence="2" id="KW-1185">Reference proteome</keyword>
<protein>
    <submittedName>
        <fullName evidence="1">Uncharacterized protein</fullName>
    </submittedName>
</protein>
<gene>
    <name evidence="1" type="ORF">MENTE1834_LOCUS34690</name>
</gene>
<dbReference type="EMBL" id="CAVMJV010000063">
    <property type="protein sequence ID" value="CAK5087161.1"/>
    <property type="molecule type" value="Genomic_DNA"/>
</dbReference>